<dbReference type="SUPFAM" id="SSF54991">
    <property type="entry name" value="Anticodon-binding domain of PheRS"/>
    <property type="match status" value="1"/>
</dbReference>
<keyword evidence="9 15" id="KW-0067">ATP-binding</keyword>
<keyword evidence="8 15" id="KW-0547">Nucleotide-binding</keyword>
<dbReference type="InterPro" id="IPR033714">
    <property type="entry name" value="tRNA_bind_bactPheRS"/>
</dbReference>
<dbReference type="SUPFAM" id="SSF55681">
    <property type="entry name" value="Class II aaRS and biotin synthetases"/>
    <property type="match status" value="1"/>
</dbReference>
<dbReference type="PANTHER" id="PTHR10947">
    <property type="entry name" value="PHENYLALANYL-TRNA SYNTHETASE BETA CHAIN AND LEUCINE-RICH REPEAT-CONTAINING PROTEIN 47"/>
    <property type="match status" value="1"/>
</dbReference>
<dbReference type="Gene3D" id="3.30.70.380">
    <property type="entry name" value="Ferrodoxin-fold anticodon-binding domain"/>
    <property type="match status" value="1"/>
</dbReference>
<comment type="subunit">
    <text evidence="3 15">Tetramer of two alpha and two beta subunits.</text>
</comment>
<evidence type="ECO:0000256" key="10">
    <source>
        <dbReference type="ARBA" id="ARBA00022842"/>
    </source>
</evidence>
<dbReference type="SUPFAM" id="SSF50249">
    <property type="entry name" value="Nucleic acid-binding proteins"/>
    <property type="match status" value="1"/>
</dbReference>
<evidence type="ECO:0000256" key="12">
    <source>
        <dbReference type="ARBA" id="ARBA00022917"/>
    </source>
</evidence>
<keyword evidence="11 16" id="KW-0694">RNA-binding</keyword>
<dbReference type="NCBIfam" id="TIGR00472">
    <property type="entry name" value="pheT_bact"/>
    <property type="match status" value="1"/>
</dbReference>
<proteinExistence type="inferred from homology"/>
<keyword evidence="6 15" id="KW-0436">Ligase</keyword>
<evidence type="ECO:0000256" key="6">
    <source>
        <dbReference type="ARBA" id="ARBA00022598"/>
    </source>
</evidence>
<dbReference type="SMART" id="SM00896">
    <property type="entry name" value="FDX-ACB"/>
    <property type="match status" value="1"/>
</dbReference>
<dbReference type="EC" id="6.1.1.20" evidence="15"/>
<evidence type="ECO:0000259" key="17">
    <source>
        <dbReference type="PROSITE" id="PS50886"/>
    </source>
</evidence>
<evidence type="ECO:0000313" key="20">
    <source>
        <dbReference type="EMBL" id="BDL44821.1"/>
    </source>
</evidence>
<dbReference type="PROSITE" id="PS51447">
    <property type="entry name" value="FDX_ACB"/>
    <property type="match status" value="1"/>
</dbReference>
<evidence type="ECO:0000256" key="4">
    <source>
        <dbReference type="ARBA" id="ARBA00022490"/>
    </source>
</evidence>
<dbReference type="Gene3D" id="3.30.930.10">
    <property type="entry name" value="Bira Bifunctional Protein, Domain 2"/>
    <property type="match status" value="1"/>
</dbReference>
<dbReference type="InterPro" id="IPR004532">
    <property type="entry name" value="Phe-tRNA-ligase_IIc_bsu_bact"/>
</dbReference>
<evidence type="ECO:0000256" key="9">
    <source>
        <dbReference type="ARBA" id="ARBA00022840"/>
    </source>
</evidence>
<evidence type="ECO:0000256" key="1">
    <source>
        <dbReference type="ARBA" id="ARBA00004496"/>
    </source>
</evidence>
<comment type="similarity">
    <text evidence="2 15">Belongs to the phenylalanyl-tRNA synthetase beta subunit family. Type 1 subfamily.</text>
</comment>
<dbReference type="Gene3D" id="3.30.56.10">
    <property type="match status" value="2"/>
</dbReference>
<evidence type="ECO:0000256" key="8">
    <source>
        <dbReference type="ARBA" id="ARBA00022741"/>
    </source>
</evidence>
<feature type="domain" description="B5" evidence="19">
    <location>
        <begin position="433"/>
        <end position="513"/>
    </location>
</feature>
<accession>A0ABM7ZJ73</accession>
<dbReference type="SUPFAM" id="SSF46955">
    <property type="entry name" value="Putative DNA-binding domain"/>
    <property type="match status" value="1"/>
</dbReference>
<evidence type="ECO:0000256" key="15">
    <source>
        <dbReference type="HAMAP-Rule" id="MF_00283"/>
    </source>
</evidence>
<gene>
    <name evidence="15 20" type="primary">pheT</name>
    <name evidence="20" type="ORF">Abiwalacus_23950</name>
</gene>
<dbReference type="RefSeq" id="WP_215436606.1">
    <property type="nucleotide sequence ID" value="NZ_AP025943.1"/>
</dbReference>
<evidence type="ECO:0000313" key="21">
    <source>
        <dbReference type="Proteomes" id="UP001062263"/>
    </source>
</evidence>
<dbReference type="InterPro" id="IPR009061">
    <property type="entry name" value="DNA-bd_dom_put_sf"/>
</dbReference>
<evidence type="ECO:0000256" key="13">
    <source>
        <dbReference type="ARBA" id="ARBA00023146"/>
    </source>
</evidence>
<keyword evidence="12 15" id="KW-0648">Protein biosynthesis</keyword>
<dbReference type="HAMAP" id="MF_00283">
    <property type="entry name" value="Phe_tRNA_synth_beta1"/>
    <property type="match status" value="1"/>
</dbReference>
<dbReference type="PROSITE" id="PS50886">
    <property type="entry name" value="TRBD"/>
    <property type="match status" value="1"/>
</dbReference>
<evidence type="ECO:0000256" key="5">
    <source>
        <dbReference type="ARBA" id="ARBA00022555"/>
    </source>
</evidence>
<feature type="binding site" evidence="15">
    <location>
        <position position="500"/>
    </location>
    <ligand>
        <name>Mg(2+)</name>
        <dbReference type="ChEBI" id="CHEBI:18420"/>
        <note>shared with alpha subunit</note>
    </ligand>
</feature>
<dbReference type="InterPro" id="IPR020825">
    <property type="entry name" value="Phe-tRNA_synthase-like_B3/B4"/>
</dbReference>
<dbReference type="InterPro" id="IPR045864">
    <property type="entry name" value="aa-tRNA-synth_II/BPL/LPL"/>
</dbReference>
<keyword evidence="5 16" id="KW-0820">tRNA-binding</keyword>
<dbReference type="SMART" id="SM00873">
    <property type="entry name" value="B3_4"/>
    <property type="match status" value="1"/>
</dbReference>
<dbReference type="InterPro" id="IPR012340">
    <property type="entry name" value="NA-bd_OB-fold"/>
</dbReference>
<dbReference type="EMBL" id="AP025943">
    <property type="protein sequence ID" value="BDL44821.1"/>
    <property type="molecule type" value="Genomic_DNA"/>
</dbReference>
<dbReference type="CDD" id="cd02796">
    <property type="entry name" value="tRNA_bind_bactPheRS"/>
    <property type="match status" value="1"/>
</dbReference>
<evidence type="ECO:0000256" key="11">
    <source>
        <dbReference type="ARBA" id="ARBA00022884"/>
    </source>
</evidence>
<evidence type="ECO:0000259" key="19">
    <source>
        <dbReference type="PROSITE" id="PS51483"/>
    </source>
</evidence>
<evidence type="ECO:0000256" key="2">
    <source>
        <dbReference type="ARBA" id="ARBA00008653"/>
    </source>
</evidence>
<dbReference type="Pfam" id="PF03147">
    <property type="entry name" value="FDX-ACB"/>
    <property type="match status" value="1"/>
</dbReference>
<dbReference type="Gene3D" id="2.40.50.140">
    <property type="entry name" value="Nucleic acid-binding proteins"/>
    <property type="match status" value="1"/>
</dbReference>
<dbReference type="InterPro" id="IPR005147">
    <property type="entry name" value="tRNA_synthase_B5-dom"/>
</dbReference>
<dbReference type="Proteomes" id="UP001062263">
    <property type="component" value="Chromosome"/>
</dbReference>
<feature type="domain" description="TRNA-binding" evidence="17">
    <location>
        <begin position="40"/>
        <end position="149"/>
    </location>
</feature>
<dbReference type="PANTHER" id="PTHR10947:SF0">
    <property type="entry name" value="PHENYLALANINE--TRNA LIGASE BETA SUBUNIT"/>
    <property type="match status" value="1"/>
</dbReference>
<dbReference type="InterPro" id="IPR005146">
    <property type="entry name" value="B3/B4_tRNA-bd"/>
</dbReference>
<feature type="binding site" evidence="15">
    <location>
        <position position="497"/>
    </location>
    <ligand>
        <name>Mg(2+)</name>
        <dbReference type="ChEBI" id="CHEBI:18420"/>
        <note>shared with alpha subunit</note>
    </ligand>
</feature>
<dbReference type="Pfam" id="PF17759">
    <property type="entry name" value="tRNA_synthFbeta"/>
    <property type="match status" value="1"/>
</dbReference>
<feature type="binding site" evidence="15">
    <location>
        <position position="501"/>
    </location>
    <ligand>
        <name>Mg(2+)</name>
        <dbReference type="ChEBI" id="CHEBI:18420"/>
        <note>shared with alpha subunit</note>
    </ligand>
</feature>
<feature type="domain" description="FDX-ACB" evidence="18">
    <location>
        <begin position="748"/>
        <end position="845"/>
    </location>
</feature>
<protein>
    <recommendedName>
        <fullName evidence="15">Phenylalanine--tRNA ligase beta subunit</fullName>
        <ecNumber evidence="15">6.1.1.20</ecNumber>
    </recommendedName>
    <alternativeName>
        <fullName evidence="15">Phenylalanyl-tRNA synthetase beta subunit</fullName>
        <shortName evidence="15">PheRS</shortName>
    </alternativeName>
</protein>
<keyword evidence="7 15" id="KW-0479">Metal-binding</keyword>
<dbReference type="InterPro" id="IPR041616">
    <property type="entry name" value="PheRS_beta_core"/>
</dbReference>
<name>A0ABM7ZJ73_9BACT</name>
<dbReference type="InterPro" id="IPR005121">
    <property type="entry name" value="Fdx_antiC-bd"/>
</dbReference>
<evidence type="ECO:0000256" key="16">
    <source>
        <dbReference type="PROSITE-ProRule" id="PRU00209"/>
    </source>
</evidence>
<comment type="cofactor">
    <cofactor evidence="15">
        <name>Mg(2+)</name>
        <dbReference type="ChEBI" id="CHEBI:18420"/>
    </cofactor>
    <text evidence="15">Binds 2 magnesium ions per tetramer.</text>
</comment>
<evidence type="ECO:0000256" key="3">
    <source>
        <dbReference type="ARBA" id="ARBA00011209"/>
    </source>
</evidence>
<dbReference type="PROSITE" id="PS51483">
    <property type="entry name" value="B5"/>
    <property type="match status" value="1"/>
</dbReference>
<dbReference type="NCBIfam" id="NF045760">
    <property type="entry name" value="YtpR"/>
    <property type="match status" value="1"/>
</dbReference>
<feature type="binding site" evidence="15">
    <location>
        <position position="491"/>
    </location>
    <ligand>
        <name>Mg(2+)</name>
        <dbReference type="ChEBI" id="CHEBI:18420"/>
        <note>shared with alpha subunit</note>
    </ligand>
</feature>
<dbReference type="Pfam" id="PF03484">
    <property type="entry name" value="B5"/>
    <property type="match status" value="1"/>
</dbReference>
<dbReference type="InterPro" id="IPR036690">
    <property type="entry name" value="Fdx_antiC-bd_sf"/>
</dbReference>
<dbReference type="SUPFAM" id="SSF56037">
    <property type="entry name" value="PheT/TilS domain"/>
    <property type="match status" value="1"/>
</dbReference>
<evidence type="ECO:0000259" key="18">
    <source>
        <dbReference type="PROSITE" id="PS51447"/>
    </source>
</evidence>
<dbReference type="Gene3D" id="3.50.40.10">
    <property type="entry name" value="Phenylalanyl-trna Synthetase, Chain B, domain 3"/>
    <property type="match status" value="1"/>
</dbReference>
<keyword evidence="13 15" id="KW-0030">Aminoacyl-tRNA synthetase</keyword>
<sequence length="845" mass="91035">MKISLNWLSQYIDLAGLSVDEMSDMLTFAGIEVEDIRQQGVDSPLVVVARVASAEQHPQADRLKVCQVDVGDGTLHQIVCGAQNYKAGDKVPCALPGAVLPGNVEIKVGKLRGVESRGMLCSASELGLPDKEHGLWILPQELEVGMPISQVVKADTIVEVEVTPNRPDLLSHNGMAFELAAISGREYKPVPIDDAQVELEPAGDFVRLDQPEINPYYTAVKISGVKVKESPEWLKERLVAIGLRPINNIVDITNFVLHEQGTPLHAFDAARVQGGIVTRTAYEGETIKALDGQEYTLNCTDLVVADQSGKALAIGGVMGGEESGVTQSTMDIILESAWFKPSAVRATSRRLALSSDSSYRFERGTSAWNTLRGSVRAVELILELAGGTASPTYVAGKPAPNPAHAAIPFCGTPDGPTSVFASLKQGKGATVENELGFVRLPWAELDQISGGAIPHEEGARILTALGLSPVAEIAGKEVESEYWLVPPHRLDLTRACDLLEEIVRVFGLDGIPSRFRGPFVAESAVDLAYNFQMGLRRKLAALGFYETQTIKLIASESADGAIAQVKDALPVRPLQEGDIIRVALPLSEDHSVLRPAHTPGLIAAAVRNSNQGASVLRFFELGRVFRNTGGGKGRDIETDTLGILIAGDRSPRSWAAPRPEQSSFEDLLAVMEVLAPGHSFTLTPARPREQAALGADVQLDGKACGYFARLSLSRCRELGLDKPVYVAELDLRKMQEILTAPVKAADLPQFPGSSRDAAMELPLSTPNADIVKAIEAAREKLLVSYSCFDVFTDPSGQKLPADRKSIAYTFLYRDPAKTLTAAEVDAAHQRVLKSLTDKVKGLSFR</sequence>
<dbReference type="InterPro" id="IPR002547">
    <property type="entry name" value="tRNA-bd_dom"/>
</dbReference>
<comment type="catalytic activity">
    <reaction evidence="14 15">
        <text>tRNA(Phe) + L-phenylalanine + ATP = L-phenylalanyl-tRNA(Phe) + AMP + diphosphate + H(+)</text>
        <dbReference type="Rhea" id="RHEA:19413"/>
        <dbReference type="Rhea" id="RHEA-COMP:9668"/>
        <dbReference type="Rhea" id="RHEA-COMP:9699"/>
        <dbReference type="ChEBI" id="CHEBI:15378"/>
        <dbReference type="ChEBI" id="CHEBI:30616"/>
        <dbReference type="ChEBI" id="CHEBI:33019"/>
        <dbReference type="ChEBI" id="CHEBI:58095"/>
        <dbReference type="ChEBI" id="CHEBI:78442"/>
        <dbReference type="ChEBI" id="CHEBI:78531"/>
        <dbReference type="ChEBI" id="CHEBI:456215"/>
        <dbReference type="EC" id="6.1.1.20"/>
    </reaction>
</comment>
<dbReference type="Pfam" id="PF01588">
    <property type="entry name" value="tRNA_bind"/>
    <property type="match status" value="1"/>
</dbReference>
<reference evidence="20" key="1">
    <citation type="submission" date="2022-06" db="EMBL/GenBank/DDBJ databases">
        <title>Akkermansia biwalacus sp. nov., an anaerobic mucin-degrading bacterium isolated from human intestine.</title>
        <authorList>
            <person name="Kobayashi Y."/>
            <person name="Inoue S."/>
            <person name="Kawahara T."/>
            <person name="Kohda N."/>
        </authorList>
    </citation>
    <scope>NUCLEOTIDE SEQUENCE</scope>
    <source>
        <strain evidence="20">WON2089</strain>
    </source>
</reference>
<comment type="subcellular location">
    <subcellularLocation>
        <location evidence="1 15">Cytoplasm</location>
    </subcellularLocation>
</comment>
<dbReference type="InterPro" id="IPR045060">
    <property type="entry name" value="Phe-tRNA-ligase_IIc_bsu"/>
</dbReference>
<organism evidence="20 21">
    <name type="scientific">Akkermansia biwaensis</name>
    <dbReference type="NCBI Taxonomy" id="2946555"/>
    <lineage>
        <taxon>Bacteria</taxon>
        <taxon>Pseudomonadati</taxon>
        <taxon>Verrucomicrobiota</taxon>
        <taxon>Verrucomicrobiia</taxon>
        <taxon>Verrucomicrobiales</taxon>
        <taxon>Akkermansiaceae</taxon>
        <taxon>Akkermansia</taxon>
    </lineage>
</organism>
<keyword evidence="21" id="KW-1185">Reference proteome</keyword>
<dbReference type="SMART" id="SM00874">
    <property type="entry name" value="B5"/>
    <property type="match status" value="1"/>
</dbReference>
<dbReference type="GO" id="GO:0016874">
    <property type="term" value="F:ligase activity"/>
    <property type="evidence" value="ECO:0007669"/>
    <property type="project" value="UniProtKB-KW"/>
</dbReference>
<keyword evidence="10 15" id="KW-0460">Magnesium</keyword>
<keyword evidence="4 15" id="KW-0963">Cytoplasm</keyword>
<evidence type="ECO:0000256" key="14">
    <source>
        <dbReference type="ARBA" id="ARBA00049255"/>
    </source>
</evidence>
<evidence type="ECO:0000256" key="7">
    <source>
        <dbReference type="ARBA" id="ARBA00022723"/>
    </source>
</evidence>
<dbReference type="Pfam" id="PF03483">
    <property type="entry name" value="B3_4"/>
    <property type="match status" value="1"/>
</dbReference>